<feature type="transmembrane region" description="Helical" evidence="12">
    <location>
        <begin position="351"/>
        <end position="370"/>
    </location>
</feature>
<evidence type="ECO:0000313" key="17">
    <source>
        <dbReference type="Proteomes" id="UP000000845"/>
    </source>
</evidence>
<keyword evidence="7 12" id="KW-0812">Transmembrane</keyword>
<evidence type="ECO:0000259" key="13">
    <source>
        <dbReference type="PROSITE" id="PS51093"/>
    </source>
</evidence>
<dbReference type="GO" id="GO:0015771">
    <property type="term" value="P:trehalose transport"/>
    <property type="evidence" value="ECO:0007669"/>
    <property type="project" value="TreeGrafter"/>
</dbReference>
<dbReference type="STRING" id="526218.Sterm_3468"/>
<dbReference type="CDD" id="cd00212">
    <property type="entry name" value="PTS_IIB_glc"/>
    <property type="match status" value="1"/>
</dbReference>
<organism evidence="16 17">
    <name type="scientific">Sebaldella termitidis (strain ATCC 33386 / NCTC 11300)</name>
    <dbReference type="NCBI Taxonomy" id="526218"/>
    <lineage>
        <taxon>Bacteria</taxon>
        <taxon>Fusobacteriati</taxon>
        <taxon>Fusobacteriota</taxon>
        <taxon>Fusobacteriia</taxon>
        <taxon>Fusobacteriales</taxon>
        <taxon>Leptotrichiaceae</taxon>
        <taxon>Sebaldella</taxon>
    </lineage>
</organism>
<dbReference type="FunFam" id="3.30.1360.60:FF:000001">
    <property type="entry name" value="PTS system glucose-specific IIBC component PtsG"/>
    <property type="match status" value="1"/>
</dbReference>
<dbReference type="InterPro" id="IPR013013">
    <property type="entry name" value="PTS_EIIC_1"/>
</dbReference>
<dbReference type="PANTHER" id="PTHR30175:SF1">
    <property type="entry name" value="PTS SYSTEM ARBUTIN-, CELLOBIOSE-, AND SALICIN-SPECIFIC EIIBC COMPONENT-RELATED"/>
    <property type="match status" value="1"/>
</dbReference>
<feature type="transmembrane region" description="Helical" evidence="12">
    <location>
        <begin position="236"/>
        <end position="262"/>
    </location>
</feature>
<keyword evidence="10 12" id="KW-0472">Membrane</keyword>
<evidence type="ECO:0000256" key="2">
    <source>
        <dbReference type="ARBA" id="ARBA00022448"/>
    </source>
</evidence>
<keyword evidence="17" id="KW-1185">Reference proteome</keyword>
<accession>D1AQP7</accession>
<dbReference type="PROSITE" id="PS01035">
    <property type="entry name" value="PTS_EIIB_TYPE_1_CYS"/>
    <property type="match status" value="1"/>
</dbReference>
<evidence type="ECO:0000256" key="4">
    <source>
        <dbReference type="ARBA" id="ARBA00022597"/>
    </source>
</evidence>
<dbReference type="Pfam" id="PF00367">
    <property type="entry name" value="PTS_EIIB"/>
    <property type="match status" value="1"/>
</dbReference>
<dbReference type="InterPro" id="IPR001996">
    <property type="entry name" value="PTS_IIB_1"/>
</dbReference>
<name>D1AQP7_SEBTE</name>
<dbReference type="InterPro" id="IPR011297">
    <property type="entry name" value="PTS_IIABC_b_glu"/>
</dbReference>
<dbReference type="PROSITE" id="PS51103">
    <property type="entry name" value="PTS_EIIC_TYPE_1"/>
    <property type="match status" value="1"/>
</dbReference>
<dbReference type="GO" id="GO:0090589">
    <property type="term" value="F:protein-phosphocysteine-trehalose phosphotransferase system transporter activity"/>
    <property type="evidence" value="ECO:0007669"/>
    <property type="project" value="TreeGrafter"/>
</dbReference>
<dbReference type="Pfam" id="PF00358">
    <property type="entry name" value="PTS_EIIA_1"/>
    <property type="match status" value="1"/>
</dbReference>
<dbReference type="HOGENOM" id="CLU_012312_2_3_0"/>
<evidence type="ECO:0000256" key="11">
    <source>
        <dbReference type="PROSITE-ProRule" id="PRU00421"/>
    </source>
</evidence>
<feature type="transmembrane region" description="Helical" evidence="12">
    <location>
        <begin position="204"/>
        <end position="224"/>
    </location>
</feature>
<keyword evidence="9 12" id="KW-1133">Transmembrane helix</keyword>
<dbReference type="InterPro" id="IPR003352">
    <property type="entry name" value="PTS_EIIC"/>
</dbReference>
<keyword evidence="2" id="KW-0813">Transport</keyword>
<feature type="transmembrane region" description="Helical" evidence="12">
    <location>
        <begin position="116"/>
        <end position="136"/>
    </location>
</feature>
<feature type="active site" description="Phosphocysteine intermediate; for EIIB activity" evidence="11">
    <location>
        <position position="26"/>
    </location>
</feature>
<dbReference type="PROSITE" id="PS51098">
    <property type="entry name" value="PTS_EIIB_TYPE_1"/>
    <property type="match status" value="1"/>
</dbReference>
<feature type="transmembrane region" description="Helical" evidence="12">
    <location>
        <begin position="173"/>
        <end position="198"/>
    </location>
</feature>
<dbReference type="PANTHER" id="PTHR30175">
    <property type="entry name" value="PHOSPHOTRANSFERASE SYSTEM TRANSPORT PROTEIN"/>
    <property type="match status" value="1"/>
</dbReference>
<feature type="domain" description="PTS EIIC type-1" evidence="15">
    <location>
        <begin position="116"/>
        <end position="460"/>
    </location>
</feature>
<dbReference type="InterPro" id="IPR011055">
    <property type="entry name" value="Dup_hybrid_motif"/>
</dbReference>
<evidence type="ECO:0000256" key="3">
    <source>
        <dbReference type="ARBA" id="ARBA00022475"/>
    </source>
</evidence>
<dbReference type="NCBIfam" id="TIGR01995">
    <property type="entry name" value="PTS-II-ABC-beta"/>
    <property type="match status" value="1"/>
</dbReference>
<dbReference type="Gene3D" id="3.30.1360.60">
    <property type="entry name" value="Glucose permease domain IIB"/>
    <property type="match status" value="1"/>
</dbReference>
<keyword evidence="3" id="KW-1003">Cell membrane</keyword>
<dbReference type="eggNOG" id="COG1264">
    <property type="taxonomic scope" value="Bacteria"/>
</dbReference>
<dbReference type="eggNOG" id="COG2190">
    <property type="taxonomic scope" value="Bacteria"/>
</dbReference>
<evidence type="ECO:0000259" key="14">
    <source>
        <dbReference type="PROSITE" id="PS51098"/>
    </source>
</evidence>
<dbReference type="PROSITE" id="PS00371">
    <property type="entry name" value="PTS_EIIA_TYPE_1_HIS"/>
    <property type="match status" value="1"/>
</dbReference>
<feature type="domain" description="PTS EIIA type-1" evidence="13">
    <location>
        <begin position="485"/>
        <end position="589"/>
    </location>
</feature>
<dbReference type="KEGG" id="str:Sterm_3468"/>
<keyword evidence="4" id="KW-0762">Sugar transport</keyword>
<evidence type="ECO:0000256" key="1">
    <source>
        <dbReference type="ARBA" id="ARBA00004651"/>
    </source>
</evidence>
<evidence type="ECO:0000259" key="15">
    <source>
        <dbReference type="PROSITE" id="PS51103"/>
    </source>
</evidence>
<dbReference type="PROSITE" id="PS51093">
    <property type="entry name" value="PTS_EIIA_TYPE_1"/>
    <property type="match status" value="1"/>
</dbReference>
<evidence type="ECO:0000256" key="10">
    <source>
        <dbReference type="ARBA" id="ARBA00023136"/>
    </source>
</evidence>
<evidence type="ECO:0000256" key="6">
    <source>
        <dbReference type="ARBA" id="ARBA00022683"/>
    </source>
</evidence>
<dbReference type="NCBIfam" id="TIGR00830">
    <property type="entry name" value="PTBA"/>
    <property type="match status" value="1"/>
</dbReference>
<dbReference type="InterPro" id="IPR018113">
    <property type="entry name" value="PTrfase_EIIB_Cys"/>
</dbReference>
<dbReference type="Gene3D" id="2.70.70.10">
    <property type="entry name" value="Glucose Permease (Domain IIA)"/>
    <property type="match status" value="1"/>
</dbReference>
<proteinExistence type="predicted"/>
<sequence length="615" mass="66445">MKYKEFNKKIIELVGGKGNIQSVVHCMTRLRFTLKDRSKAKTDELKALDGVVDVVSNNVAYQVIVGTHVNEVHAELISMLDLKNAEGDDMPKEKKHPLKAMLDLVSEIMTPVIEPIIASGLLAGFLSLFTITGILSEEGSTFLLLNSIREAVFYFLPILIAMSCAKRLKASPYLAVALAATLVSTSINGVEGLSIFGISLPQTTYANSFIPIILAVWFMGKLTVFLQKRIPQFLQYFLNPVLIMVICLPVTLLFFGPIGIWIGDGIGWFFELLNNTFGSWIVVMLYAALQPFLIMLGAGNFMMPLSLNFLNKLGYDPIFLGAATISDIAVSGAMLGYFFKAKEMKQKQLFGTVSFSALMGVTEPAIYGAFIKFRRPFIAVIIGGGLGGLFAGFMKVKTYSMVWGLMGLPSYAQNQDFSNLIFMVASVVIAFIGAAIAAYILGIPSEEKSKDTVAAPGGDSKPLNKKVIFSSAAEGEAVQLENIKDQAFSTGALGKGIGIIPSSNEVVSPLEGEVTVVFPTKHAIGLKTDSGIEVLIHIGVDTVELEGKYFETVVKEGDRVVPGQLLSKVDFSGIIEAGYDPTIIVIVANTPDYLDVIPTASGAVTKDCEIFTVIV</sequence>
<dbReference type="GO" id="GO:0009401">
    <property type="term" value="P:phosphoenolpyruvate-dependent sugar phosphotransferase system"/>
    <property type="evidence" value="ECO:0007669"/>
    <property type="project" value="UniProtKB-KW"/>
</dbReference>
<dbReference type="RefSeq" id="WP_012862889.1">
    <property type="nucleotide sequence ID" value="NC_013517.1"/>
</dbReference>
<dbReference type="InterPro" id="IPR036878">
    <property type="entry name" value="Glu_permease_IIB"/>
</dbReference>
<dbReference type="InterPro" id="IPR001127">
    <property type="entry name" value="PTS_EIIA_1_perm"/>
</dbReference>
<protein>
    <submittedName>
        <fullName evidence="16">PTS system, beta-glucoside-specific IIABC subunit</fullName>
    </submittedName>
</protein>
<dbReference type="SUPFAM" id="SSF51261">
    <property type="entry name" value="Duplicated hybrid motif"/>
    <property type="match status" value="1"/>
</dbReference>
<feature type="transmembrane region" description="Helical" evidence="12">
    <location>
        <begin position="277"/>
        <end position="298"/>
    </location>
</feature>
<evidence type="ECO:0000256" key="12">
    <source>
        <dbReference type="SAM" id="Phobius"/>
    </source>
</evidence>
<evidence type="ECO:0000313" key="16">
    <source>
        <dbReference type="EMBL" id="ACZ10307.1"/>
    </source>
</evidence>
<dbReference type="AlphaFoldDB" id="D1AQP7"/>
<dbReference type="FunFam" id="2.70.70.10:FF:000001">
    <property type="entry name" value="PTS system glucose-specific IIA component"/>
    <property type="match status" value="1"/>
</dbReference>
<dbReference type="InterPro" id="IPR050558">
    <property type="entry name" value="PTS_Sugar-Specific_Components"/>
</dbReference>
<evidence type="ECO:0000256" key="9">
    <source>
        <dbReference type="ARBA" id="ARBA00022989"/>
    </source>
</evidence>
<dbReference type="GO" id="GO:0016301">
    <property type="term" value="F:kinase activity"/>
    <property type="evidence" value="ECO:0007669"/>
    <property type="project" value="UniProtKB-KW"/>
</dbReference>
<dbReference type="Proteomes" id="UP000000845">
    <property type="component" value="Chromosome"/>
</dbReference>
<keyword evidence="5" id="KW-0808">Transferase</keyword>
<feature type="domain" description="PTS EIIB type-1" evidence="14">
    <location>
        <begin position="4"/>
        <end position="86"/>
    </location>
</feature>
<evidence type="ECO:0000256" key="7">
    <source>
        <dbReference type="ARBA" id="ARBA00022692"/>
    </source>
</evidence>
<dbReference type="Pfam" id="PF02378">
    <property type="entry name" value="PTS_EIIC"/>
    <property type="match status" value="1"/>
</dbReference>
<dbReference type="GO" id="GO:0008982">
    <property type="term" value="F:protein-N(PI)-phosphohistidine-sugar phosphotransferase activity"/>
    <property type="evidence" value="ECO:0007669"/>
    <property type="project" value="InterPro"/>
</dbReference>
<dbReference type="SUPFAM" id="SSF55604">
    <property type="entry name" value="Glucose permease domain IIB"/>
    <property type="match status" value="1"/>
</dbReference>
<feature type="transmembrane region" description="Helical" evidence="12">
    <location>
        <begin position="318"/>
        <end position="339"/>
    </location>
</feature>
<keyword evidence="6" id="KW-0598">Phosphotransferase system</keyword>
<evidence type="ECO:0000256" key="8">
    <source>
        <dbReference type="ARBA" id="ARBA00022777"/>
    </source>
</evidence>
<reference evidence="16 17" key="2">
    <citation type="journal article" date="2010" name="Stand. Genomic Sci.">
        <title>Complete genome sequence of Sebaldella termitidis type strain (NCTC 11300).</title>
        <authorList>
            <person name="Harmon-Smith M."/>
            <person name="Celia L."/>
            <person name="Chertkov O."/>
            <person name="Lapidus A."/>
            <person name="Copeland A."/>
            <person name="Glavina Del Rio T."/>
            <person name="Nolan M."/>
            <person name="Lucas S."/>
            <person name="Tice H."/>
            <person name="Cheng J.F."/>
            <person name="Han C."/>
            <person name="Detter J.C."/>
            <person name="Bruce D."/>
            <person name="Goodwin L."/>
            <person name="Pitluck S."/>
            <person name="Pati A."/>
            <person name="Liolios K."/>
            <person name="Ivanova N."/>
            <person name="Mavromatis K."/>
            <person name="Mikhailova N."/>
            <person name="Chen A."/>
            <person name="Palaniappan K."/>
            <person name="Land M."/>
            <person name="Hauser L."/>
            <person name="Chang Y.J."/>
            <person name="Jeffries C.D."/>
            <person name="Brettin T."/>
            <person name="Goker M."/>
            <person name="Beck B."/>
            <person name="Bristow J."/>
            <person name="Eisen J.A."/>
            <person name="Markowitz V."/>
            <person name="Hugenholtz P."/>
            <person name="Kyrpides N.C."/>
            <person name="Klenk H.P."/>
            <person name="Chen F."/>
        </authorList>
    </citation>
    <scope>NUCLEOTIDE SEQUENCE [LARGE SCALE GENOMIC DNA]</scope>
    <source>
        <strain evidence="17">ATCC 33386 / NCTC 11300</strain>
    </source>
</reference>
<gene>
    <name evidence="16" type="ordered locus">Sterm_3468</name>
</gene>
<feature type="transmembrane region" description="Helical" evidence="12">
    <location>
        <begin position="377"/>
        <end position="397"/>
    </location>
</feature>
<dbReference type="EMBL" id="CP001739">
    <property type="protein sequence ID" value="ACZ10307.1"/>
    <property type="molecule type" value="Genomic_DNA"/>
</dbReference>
<feature type="transmembrane region" description="Helical" evidence="12">
    <location>
        <begin position="417"/>
        <end position="441"/>
    </location>
</feature>
<dbReference type="GO" id="GO:0005886">
    <property type="term" value="C:plasma membrane"/>
    <property type="evidence" value="ECO:0007669"/>
    <property type="project" value="UniProtKB-SubCell"/>
</dbReference>
<dbReference type="eggNOG" id="COG1263">
    <property type="taxonomic scope" value="Bacteria"/>
</dbReference>
<keyword evidence="8" id="KW-0418">Kinase</keyword>
<evidence type="ECO:0000256" key="5">
    <source>
        <dbReference type="ARBA" id="ARBA00022679"/>
    </source>
</evidence>
<reference evidence="17" key="1">
    <citation type="submission" date="2009-09" db="EMBL/GenBank/DDBJ databases">
        <title>The complete chromosome of Sebaldella termitidis ATCC 33386.</title>
        <authorList>
            <consortium name="US DOE Joint Genome Institute (JGI-PGF)"/>
            <person name="Lucas S."/>
            <person name="Copeland A."/>
            <person name="Lapidus A."/>
            <person name="Glavina del Rio T."/>
            <person name="Dalin E."/>
            <person name="Tice H."/>
            <person name="Bruce D."/>
            <person name="Goodwin L."/>
            <person name="Pitluck S."/>
            <person name="Kyrpides N."/>
            <person name="Mavromatis K."/>
            <person name="Ivanova N."/>
            <person name="Mikhailova N."/>
            <person name="Sims D."/>
            <person name="Meincke L."/>
            <person name="Brettin T."/>
            <person name="Detter J.C."/>
            <person name="Han C."/>
            <person name="Larimer F."/>
            <person name="Land M."/>
            <person name="Hauser L."/>
            <person name="Markowitz V."/>
            <person name="Cheng J.F."/>
            <person name="Hugenholtz P."/>
            <person name="Woyke T."/>
            <person name="Wu D."/>
            <person name="Eisen J.A."/>
        </authorList>
    </citation>
    <scope>NUCLEOTIDE SEQUENCE [LARGE SCALE GENOMIC DNA]</scope>
    <source>
        <strain evidence="17">ATCC 33386 / NCTC 11300</strain>
    </source>
</reference>
<comment type="subcellular location">
    <subcellularLocation>
        <location evidence="1">Cell membrane</location>
        <topology evidence="1">Multi-pass membrane protein</topology>
    </subcellularLocation>
</comment>